<evidence type="ECO:0000313" key="1">
    <source>
        <dbReference type="EMBL" id="KAG8178032.1"/>
    </source>
</evidence>
<organism evidence="1 2">
    <name type="scientific">Oedothorax gibbosus</name>
    <dbReference type="NCBI Taxonomy" id="931172"/>
    <lineage>
        <taxon>Eukaryota</taxon>
        <taxon>Metazoa</taxon>
        <taxon>Ecdysozoa</taxon>
        <taxon>Arthropoda</taxon>
        <taxon>Chelicerata</taxon>
        <taxon>Arachnida</taxon>
        <taxon>Araneae</taxon>
        <taxon>Araneomorphae</taxon>
        <taxon>Entelegynae</taxon>
        <taxon>Araneoidea</taxon>
        <taxon>Linyphiidae</taxon>
        <taxon>Erigoninae</taxon>
        <taxon>Oedothorax</taxon>
    </lineage>
</organism>
<evidence type="ECO:0000313" key="2">
    <source>
        <dbReference type="Proteomes" id="UP000827092"/>
    </source>
</evidence>
<dbReference type="AlphaFoldDB" id="A0AAV6U0S1"/>
<keyword evidence="2" id="KW-1185">Reference proteome</keyword>
<protein>
    <submittedName>
        <fullName evidence="1">Uncharacterized protein</fullName>
    </submittedName>
</protein>
<dbReference type="EMBL" id="JAFNEN010000723">
    <property type="protein sequence ID" value="KAG8178032.1"/>
    <property type="molecule type" value="Genomic_DNA"/>
</dbReference>
<accession>A0AAV6U0S1</accession>
<proteinExistence type="predicted"/>
<reference evidence="1 2" key="1">
    <citation type="journal article" date="2022" name="Nat. Ecol. Evol.">
        <title>A masculinizing supergene underlies an exaggerated male reproductive morph in a spider.</title>
        <authorList>
            <person name="Hendrickx F."/>
            <person name="De Corte Z."/>
            <person name="Sonet G."/>
            <person name="Van Belleghem S.M."/>
            <person name="Kostlbacher S."/>
            <person name="Vangestel C."/>
        </authorList>
    </citation>
    <scope>NUCLEOTIDE SEQUENCE [LARGE SCALE GENOMIC DNA]</scope>
    <source>
        <strain evidence="1">W744_W776</strain>
    </source>
</reference>
<comment type="caution">
    <text evidence="1">The sequence shown here is derived from an EMBL/GenBank/DDBJ whole genome shotgun (WGS) entry which is preliminary data.</text>
</comment>
<name>A0AAV6U0S1_9ARAC</name>
<sequence>MLDIDAVDVGGHIWNRVGGSYVVCVCFDSVDSCLAAGMCDSVDSCLAAGMSDFEYSCLDAGMLAGCF</sequence>
<dbReference type="Proteomes" id="UP000827092">
    <property type="component" value="Unassembled WGS sequence"/>
</dbReference>
<gene>
    <name evidence="1" type="ORF">JTE90_025087</name>
</gene>